<dbReference type="InterPro" id="IPR002049">
    <property type="entry name" value="LE_dom"/>
</dbReference>
<dbReference type="PROSITE" id="PS50853">
    <property type="entry name" value="FN3"/>
    <property type="match status" value="1"/>
</dbReference>
<feature type="signal peptide" evidence="8">
    <location>
        <begin position="1"/>
        <end position="39"/>
    </location>
</feature>
<dbReference type="SMART" id="SM00060">
    <property type="entry name" value="FN3"/>
    <property type="match status" value="1"/>
</dbReference>
<keyword evidence="4" id="KW-0325">Glycoprotein</keyword>
<protein>
    <recommendedName>
        <fullName evidence="12">Fibronectin type-III domain-containing protein</fullName>
    </recommendedName>
</protein>
<dbReference type="SMART" id="SM00180">
    <property type="entry name" value="EGF_Lam"/>
    <property type="match status" value="3"/>
</dbReference>
<evidence type="ECO:0008006" key="12">
    <source>
        <dbReference type="Google" id="ProtNLM"/>
    </source>
</evidence>
<dbReference type="GO" id="GO:0009888">
    <property type="term" value="P:tissue development"/>
    <property type="evidence" value="ECO:0007669"/>
    <property type="project" value="TreeGrafter"/>
</dbReference>
<dbReference type="InterPro" id="IPR009030">
    <property type="entry name" value="Growth_fac_rcpt_cys_sf"/>
</dbReference>
<dbReference type="InterPro" id="IPR003961">
    <property type="entry name" value="FN3_dom"/>
</dbReference>
<evidence type="ECO:0000256" key="2">
    <source>
        <dbReference type="ARBA" id="ARBA00022737"/>
    </source>
</evidence>
<dbReference type="Pfam" id="PF00041">
    <property type="entry name" value="fn3"/>
    <property type="match status" value="1"/>
</dbReference>
<evidence type="ECO:0000256" key="3">
    <source>
        <dbReference type="ARBA" id="ARBA00023157"/>
    </source>
</evidence>
<dbReference type="CDD" id="cd00055">
    <property type="entry name" value="EGF_Lam"/>
    <property type="match status" value="2"/>
</dbReference>
<comment type="caution">
    <text evidence="6">Lacks conserved residue(s) required for the propagation of feature annotation.</text>
</comment>
<keyword evidence="7" id="KW-1133">Transmembrane helix</keyword>
<dbReference type="AlphaFoldDB" id="A0A0B7AKU6"/>
<evidence type="ECO:0000256" key="8">
    <source>
        <dbReference type="SAM" id="SignalP"/>
    </source>
</evidence>
<keyword evidence="7" id="KW-0812">Transmembrane</keyword>
<feature type="disulfide bond" evidence="6">
    <location>
        <begin position="404"/>
        <end position="413"/>
    </location>
</feature>
<name>A0A0B7AKU6_9EUPU</name>
<keyword evidence="1 8" id="KW-0732">Signal</keyword>
<dbReference type="Pfam" id="PF24973">
    <property type="entry name" value="EGF_LMN_ATRN"/>
    <property type="match status" value="1"/>
</dbReference>
<feature type="domain" description="Laminin EGF-like" evidence="9">
    <location>
        <begin position="380"/>
        <end position="432"/>
    </location>
</feature>
<evidence type="ECO:0000313" key="11">
    <source>
        <dbReference type="EMBL" id="CEK80545.1"/>
    </source>
</evidence>
<dbReference type="InterPro" id="IPR036116">
    <property type="entry name" value="FN3_sf"/>
</dbReference>
<dbReference type="InterPro" id="IPR050440">
    <property type="entry name" value="Laminin/Netrin_ECM"/>
</dbReference>
<proteinExistence type="predicted"/>
<keyword evidence="5 6" id="KW-0424">Laminin EGF-like domain</keyword>
<dbReference type="InterPro" id="IPR056863">
    <property type="entry name" value="LMN_ATRN_NET-like_EGF"/>
</dbReference>
<dbReference type="PANTHER" id="PTHR10574:SF406">
    <property type="entry name" value="LAMININ SUBUNIT ALPHA 5"/>
    <property type="match status" value="1"/>
</dbReference>
<feature type="domain" description="Fibronectin type-III" evidence="10">
    <location>
        <begin position="182"/>
        <end position="272"/>
    </location>
</feature>
<dbReference type="FunFam" id="2.10.25.10:FF:000051">
    <property type="entry name" value="Laminin subunit alpha 4"/>
    <property type="match status" value="1"/>
</dbReference>
<evidence type="ECO:0000256" key="7">
    <source>
        <dbReference type="SAM" id="Phobius"/>
    </source>
</evidence>
<dbReference type="SUPFAM" id="SSF49265">
    <property type="entry name" value="Fibronectin type III"/>
    <property type="match status" value="1"/>
</dbReference>
<evidence type="ECO:0000256" key="6">
    <source>
        <dbReference type="PROSITE-ProRule" id="PRU00460"/>
    </source>
</evidence>
<dbReference type="EMBL" id="HACG01033680">
    <property type="protein sequence ID" value="CEK80545.1"/>
    <property type="molecule type" value="Transcribed_RNA"/>
</dbReference>
<feature type="non-terminal residue" evidence="11">
    <location>
        <position position="1"/>
    </location>
</feature>
<dbReference type="PROSITE" id="PS50027">
    <property type="entry name" value="EGF_LAM_2"/>
    <property type="match status" value="1"/>
</dbReference>
<evidence type="ECO:0000259" key="10">
    <source>
        <dbReference type="PROSITE" id="PS50853"/>
    </source>
</evidence>
<dbReference type="InterPro" id="IPR013783">
    <property type="entry name" value="Ig-like_fold"/>
</dbReference>
<evidence type="ECO:0000259" key="9">
    <source>
        <dbReference type="PROSITE" id="PS50027"/>
    </source>
</evidence>
<accession>A0A0B7AKU6</accession>
<organism evidence="11">
    <name type="scientific">Arion vulgaris</name>
    <dbReference type="NCBI Taxonomy" id="1028688"/>
    <lineage>
        <taxon>Eukaryota</taxon>
        <taxon>Metazoa</taxon>
        <taxon>Spiralia</taxon>
        <taxon>Lophotrochozoa</taxon>
        <taxon>Mollusca</taxon>
        <taxon>Gastropoda</taxon>
        <taxon>Heterobranchia</taxon>
        <taxon>Euthyneura</taxon>
        <taxon>Panpulmonata</taxon>
        <taxon>Eupulmonata</taxon>
        <taxon>Stylommatophora</taxon>
        <taxon>Helicina</taxon>
        <taxon>Arionoidea</taxon>
        <taxon>Arionidae</taxon>
        <taxon>Arion</taxon>
    </lineage>
</organism>
<dbReference type="Gene3D" id="2.60.40.10">
    <property type="entry name" value="Immunoglobulins"/>
    <property type="match status" value="1"/>
</dbReference>
<evidence type="ECO:0000256" key="4">
    <source>
        <dbReference type="ARBA" id="ARBA00023180"/>
    </source>
</evidence>
<gene>
    <name evidence="11" type="primary">ORF121480</name>
</gene>
<dbReference type="PANTHER" id="PTHR10574">
    <property type="entry name" value="NETRIN/LAMININ-RELATED"/>
    <property type="match status" value="1"/>
</dbReference>
<feature type="chain" id="PRO_5002111455" description="Fibronectin type-III domain-containing protein" evidence="8">
    <location>
        <begin position="40"/>
        <end position="537"/>
    </location>
</feature>
<evidence type="ECO:0000256" key="5">
    <source>
        <dbReference type="ARBA" id="ARBA00023292"/>
    </source>
</evidence>
<keyword evidence="2" id="KW-0677">Repeat</keyword>
<dbReference type="Gene3D" id="2.10.25.10">
    <property type="entry name" value="Laminin"/>
    <property type="match status" value="3"/>
</dbReference>
<reference evidence="11" key="1">
    <citation type="submission" date="2014-12" db="EMBL/GenBank/DDBJ databases">
        <title>Insight into the proteome of Arion vulgaris.</title>
        <authorList>
            <person name="Aradska J."/>
            <person name="Bulat T."/>
            <person name="Smidak R."/>
            <person name="Sarate P."/>
            <person name="Gangsoo J."/>
            <person name="Sialana F."/>
            <person name="Bilban M."/>
            <person name="Lubec G."/>
        </authorList>
    </citation>
    <scope>NUCLEOTIDE SEQUENCE</scope>
    <source>
        <tissue evidence="11">Skin</tissue>
    </source>
</reference>
<dbReference type="SUPFAM" id="SSF57196">
    <property type="entry name" value="EGF/Laminin"/>
    <property type="match status" value="1"/>
</dbReference>
<keyword evidence="3 6" id="KW-1015">Disulfide bond</keyword>
<dbReference type="GO" id="GO:0009887">
    <property type="term" value="P:animal organ morphogenesis"/>
    <property type="evidence" value="ECO:0007669"/>
    <property type="project" value="TreeGrafter"/>
</dbReference>
<sequence>LDHGKQVSVEGITISDNNMGFIHLVRLLIFFMTVASLHGADEKSTVDDKHVIIGPVENITAYLNGSTNLVIRWDNPPVYIIHDVANATFDEVTDQTEMVVSKHPNSAAVNSSSTELINSTDVVSSVAPDIVGDSDSNIQQTGTSATTVWKCRTAIYFRNYTIAMKDQLDIADPSMVLTFQSILHDLQLRKVTVKENQKIVLFSEGCISSFEVLWKRVEPESQVFNISLPPTASTANITGLEPGTQYEVTIKAIYVSGDSFVSTHAIFTTKSKDDQKGCACDMYGAISPSRGCNFSAPSYCSCKQGYEGSFCELCSPGYYRTAPHFPCHRCPCDVHATRMSTCQFEEGFLRCDSCELGYIGNTCHTCDRGYYRLNRHCVSCFCNGNTSPNAHNMCRATTGVCISCQYNTTGFNCERCQLGYIGDPITFKNCTHEDDVKSRSLTMGSSSVSPGMIAAIVITFLLLVVLVVAVLLFRRYHSRERLRAFWTIEMKRDRDDVDFSSVHNDDARLDDTGDVDYFSKHGVSATSGKYSRLQEDM</sequence>
<dbReference type="Pfam" id="PF00053">
    <property type="entry name" value="EGF_laminin"/>
    <property type="match status" value="2"/>
</dbReference>
<evidence type="ECO:0000256" key="1">
    <source>
        <dbReference type="ARBA" id="ARBA00022729"/>
    </source>
</evidence>
<dbReference type="SUPFAM" id="SSF57184">
    <property type="entry name" value="Growth factor receptor domain"/>
    <property type="match status" value="1"/>
</dbReference>
<dbReference type="PROSITE" id="PS01248">
    <property type="entry name" value="EGF_LAM_1"/>
    <property type="match status" value="2"/>
</dbReference>
<feature type="disulfide bond" evidence="6">
    <location>
        <begin position="416"/>
        <end position="430"/>
    </location>
</feature>
<dbReference type="CDD" id="cd00063">
    <property type="entry name" value="FN3"/>
    <property type="match status" value="1"/>
</dbReference>
<keyword evidence="7" id="KW-0472">Membrane</keyword>
<feature type="transmembrane region" description="Helical" evidence="7">
    <location>
        <begin position="452"/>
        <end position="473"/>
    </location>
</feature>